<dbReference type="GO" id="GO:0007005">
    <property type="term" value="P:mitochondrion organization"/>
    <property type="evidence" value="ECO:0007669"/>
    <property type="project" value="InterPro"/>
</dbReference>
<evidence type="ECO:0000313" key="7">
    <source>
        <dbReference type="EMBL" id="KAK9865043.1"/>
    </source>
</evidence>
<gene>
    <name evidence="7" type="ORF">WJX84_009266</name>
</gene>
<evidence type="ECO:0000259" key="5">
    <source>
        <dbReference type="Pfam" id="PF10644"/>
    </source>
</evidence>
<name>A0AAW1T743_9CHLO</name>
<dbReference type="PANTHER" id="PTHR13391:SF0">
    <property type="entry name" value="PROTEIN MISATO HOMOLOG 1"/>
    <property type="match status" value="1"/>
</dbReference>
<comment type="subcellular location">
    <subcellularLocation>
        <location evidence="1">Mitochondrion</location>
    </subcellularLocation>
</comment>
<dbReference type="Gene3D" id="3.40.50.1440">
    <property type="entry name" value="Tubulin/FtsZ, GTPase domain"/>
    <property type="match status" value="1"/>
</dbReference>
<evidence type="ECO:0008006" key="9">
    <source>
        <dbReference type="Google" id="ProtNLM"/>
    </source>
</evidence>
<evidence type="ECO:0000256" key="2">
    <source>
        <dbReference type="ARBA" id="ARBA00008507"/>
    </source>
</evidence>
<dbReference type="AlphaFoldDB" id="A0AAW1T743"/>
<dbReference type="InterPro" id="IPR036525">
    <property type="entry name" value="Tubulin/FtsZ_GTPase_sf"/>
</dbReference>
<dbReference type="InterPro" id="IPR019605">
    <property type="entry name" value="Misato_II_tubulin-like"/>
</dbReference>
<comment type="similarity">
    <text evidence="2">Belongs to the misato family.</text>
</comment>
<evidence type="ECO:0000256" key="1">
    <source>
        <dbReference type="ARBA" id="ARBA00004173"/>
    </source>
</evidence>
<dbReference type="PANTHER" id="PTHR13391">
    <property type="entry name" value="MITOCHONDRIAL DISTRIBUTION REGULATOR MISATO"/>
    <property type="match status" value="1"/>
</dbReference>
<protein>
    <recommendedName>
        <fullName evidence="9">Misato Segment II tubulin-like domain-containing protein</fullName>
    </recommendedName>
</protein>
<keyword evidence="3" id="KW-0496">Mitochondrion</keyword>
<dbReference type="SUPFAM" id="SSF52490">
    <property type="entry name" value="Tubulin nucleotide-binding domain-like"/>
    <property type="match status" value="1"/>
</dbReference>
<keyword evidence="8" id="KW-1185">Reference proteome</keyword>
<feature type="domain" description="DML1/Misato tubulin" evidence="6">
    <location>
        <begin position="155"/>
        <end position="336"/>
    </location>
</feature>
<dbReference type="GO" id="GO:0005739">
    <property type="term" value="C:mitochondrion"/>
    <property type="evidence" value="ECO:0007669"/>
    <property type="project" value="UniProtKB-SubCell"/>
</dbReference>
<feature type="domain" description="Misato Segment II tubulin-like" evidence="5">
    <location>
        <begin position="2"/>
        <end position="117"/>
    </location>
</feature>
<reference evidence="7 8" key="1">
    <citation type="journal article" date="2024" name="Nat. Commun.">
        <title>Phylogenomics reveals the evolutionary origins of lichenization in chlorophyte algae.</title>
        <authorList>
            <person name="Puginier C."/>
            <person name="Libourel C."/>
            <person name="Otte J."/>
            <person name="Skaloud P."/>
            <person name="Haon M."/>
            <person name="Grisel S."/>
            <person name="Petersen M."/>
            <person name="Berrin J.G."/>
            <person name="Delaux P.M."/>
            <person name="Dal Grande F."/>
            <person name="Keller J."/>
        </authorList>
    </citation>
    <scope>NUCLEOTIDE SEQUENCE [LARGE SCALE GENOMIC DNA]</scope>
    <source>
        <strain evidence="7 8">SAG 2523</strain>
    </source>
</reference>
<evidence type="ECO:0000313" key="8">
    <source>
        <dbReference type="Proteomes" id="UP001485043"/>
    </source>
</evidence>
<dbReference type="InterPro" id="IPR029209">
    <property type="entry name" value="DML1/Misato_tubulin"/>
</dbReference>
<dbReference type="EMBL" id="JALJOV010000289">
    <property type="protein sequence ID" value="KAK9865043.1"/>
    <property type="molecule type" value="Genomic_DNA"/>
</dbReference>
<evidence type="ECO:0000256" key="4">
    <source>
        <dbReference type="SAM" id="MobiDB-lite"/>
    </source>
</evidence>
<dbReference type="Proteomes" id="UP001485043">
    <property type="component" value="Unassembled WGS sequence"/>
</dbReference>
<dbReference type="Pfam" id="PF14881">
    <property type="entry name" value="Tubulin_3"/>
    <property type="match status" value="1"/>
</dbReference>
<evidence type="ECO:0000259" key="6">
    <source>
        <dbReference type="Pfam" id="PF14881"/>
    </source>
</evidence>
<sequence length="617" mass="65657">MHEIVTVQFGDFANYTGSHFWNLQDECAGAGHEHGTAGEVDENILHQEACDSRGLVSWTPRLLILAARDSFAGGSLTGAPQACADSQAEAHGQAWSGRTQLHQAEQVKRSHFNELLDEDTDTADARDLESSGVSTAAQASRDSLLEEAAGRLNHPRAVKFWTDFTQVLLHPRAVVPLPGIWHGASTFEGFTQGSDILTREDREDFLDRARSLAEACDSPQGLQLLVEDLGGFGGLVADILSELRDSTATDTVLLFALRGSSHGPARSTLQGSAQTAWQLNEALSLAYLSSEASVMTPMAAPRDAASLPGLHWDPDQAFHTSALCAAALDSITHPFRTAPSPASPSAGPMTMAELMQLLIVGPAANLAAVCGLMPVPDLQIDSQSQEMDTRSSNICHTGRAQAPPMASWTPGLRPACHDVLSESAVLRGPACGGLPASSKSAEDFLQTMSSDDGSRCPRQSFISTVGVNIPLPFPGIFNSRLLSTSDGAPGFANALAAGDLSALSGGSRPQCCSKMSYSMVTRWCASRAFMPYISEITMRMPGMSGGYLGRSILRSWNCGEDVVLESQEKLYELADAYRRISTDPYSSAQLPANASVSTSALAFRPTTARVAQGCPWQ</sequence>
<organism evidence="7 8">
    <name type="scientific">Apatococcus fuscideae</name>
    <dbReference type="NCBI Taxonomy" id="2026836"/>
    <lineage>
        <taxon>Eukaryota</taxon>
        <taxon>Viridiplantae</taxon>
        <taxon>Chlorophyta</taxon>
        <taxon>core chlorophytes</taxon>
        <taxon>Trebouxiophyceae</taxon>
        <taxon>Chlorellales</taxon>
        <taxon>Chlorellaceae</taxon>
        <taxon>Apatococcus</taxon>
    </lineage>
</organism>
<accession>A0AAW1T743</accession>
<comment type="caution">
    <text evidence="7">The sequence shown here is derived from an EMBL/GenBank/DDBJ whole genome shotgun (WGS) entry which is preliminary data.</text>
</comment>
<evidence type="ECO:0000256" key="3">
    <source>
        <dbReference type="ARBA" id="ARBA00023128"/>
    </source>
</evidence>
<dbReference type="Pfam" id="PF10644">
    <property type="entry name" value="Misat_Tub_SegII"/>
    <property type="match status" value="1"/>
</dbReference>
<proteinExistence type="inferred from homology"/>
<feature type="region of interest" description="Disordered" evidence="4">
    <location>
        <begin position="76"/>
        <end position="97"/>
    </location>
</feature>
<dbReference type="InterPro" id="IPR049942">
    <property type="entry name" value="DML1/Misato"/>
</dbReference>